<dbReference type="Proteomes" id="UP000282028">
    <property type="component" value="Unassembled WGS sequence"/>
</dbReference>
<feature type="binding site" evidence="2">
    <location>
        <position position="92"/>
    </location>
    <ligand>
        <name>prephenate</name>
        <dbReference type="ChEBI" id="CHEBI:29934"/>
    </ligand>
</feature>
<evidence type="ECO:0000313" key="5">
    <source>
        <dbReference type="Proteomes" id="UP000282028"/>
    </source>
</evidence>
<name>A0A3M8CHW6_9BACL</name>
<organism evidence="4 5">
    <name type="scientific">Brevibacillus invocatus</name>
    <dbReference type="NCBI Taxonomy" id="173959"/>
    <lineage>
        <taxon>Bacteria</taxon>
        <taxon>Bacillati</taxon>
        <taxon>Bacillota</taxon>
        <taxon>Bacilli</taxon>
        <taxon>Bacillales</taxon>
        <taxon>Paenibacillaceae</taxon>
        <taxon>Brevibacillus</taxon>
    </lineage>
</organism>
<comment type="catalytic activity">
    <reaction evidence="3">
        <text>chorismate = prephenate</text>
        <dbReference type="Rhea" id="RHEA:13897"/>
        <dbReference type="ChEBI" id="CHEBI:29748"/>
        <dbReference type="ChEBI" id="CHEBI:29934"/>
        <dbReference type="EC" id="5.4.99.5"/>
    </reaction>
</comment>
<dbReference type="EMBL" id="RHHR01000010">
    <property type="protein sequence ID" value="RNB75344.1"/>
    <property type="molecule type" value="Genomic_DNA"/>
</dbReference>
<dbReference type="RefSeq" id="WP_122908308.1">
    <property type="nucleotide sequence ID" value="NZ_CBCSBE010000001.1"/>
</dbReference>
<evidence type="ECO:0000256" key="1">
    <source>
        <dbReference type="NCBIfam" id="TIGR01796"/>
    </source>
</evidence>
<dbReference type="PIRSF" id="PIRSF005965">
    <property type="entry name" value="Chor_mut_AroH"/>
    <property type="match status" value="1"/>
</dbReference>
<accession>A0A3M8CHW6</accession>
<dbReference type="OrthoDB" id="9802232at2"/>
<keyword evidence="5" id="KW-1185">Reference proteome</keyword>
<protein>
    <recommendedName>
        <fullName evidence="1 3">chorismate mutase</fullName>
        <ecNumber evidence="1 3">5.4.99.5</ecNumber>
    </recommendedName>
</protein>
<dbReference type="GO" id="GO:0004106">
    <property type="term" value="F:chorismate mutase activity"/>
    <property type="evidence" value="ECO:0007669"/>
    <property type="project" value="UniProtKB-UniRule"/>
</dbReference>
<dbReference type="SUPFAM" id="SSF55298">
    <property type="entry name" value="YjgF-like"/>
    <property type="match status" value="1"/>
</dbReference>
<evidence type="ECO:0000256" key="2">
    <source>
        <dbReference type="PIRSR" id="PIRSR005965-1"/>
    </source>
</evidence>
<dbReference type="CDD" id="cd02185">
    <property type="entry name" value="AroH"/>
    <property type="match status" value="1"/>
</dbReference>
<dbReference type="GO" id="GO:0009073">
    <property type="term" value="P:aromatic amino acid family biosynthetic process"/>
    <property type="evidence" value="ECO:0007669"/>
    <property type="project" value="UniProtKB-UniRule"/>
</dbReference>
<dbReference type="GO" id="GO:0046417">
    <property type="term" value="P:chorismate metabolic process"/>
    <property type="evidence" value="ECO:0007669"/>
    <property type="project" value="TreeGrafter"/>
</dbReference>
<dbReference type="UniPathway" id="UPA00120">
    <property type="reaction ID" value="UER00203"/>
</dbReference>
<sequence>MGVRGVRGAITVENDTKEEVISATKLMLEEIISRNGLQPEDIASMLFTTTEDVSSVFPAQAARLLDGENWAYVPLMCMREIPVPGSLPMCVRVIMHVNTDKSAKEIQHVFLRDAVKLRPDLTKQS</sequence>
<dbReference type="EC" id="5.4.99.5" evidence="1 3"/>
<dbReference type="PANTHER" id="PTHR21164:SF0">
    <property type="entry name" value="CHORISMATE MUTASE AROH"/>
    <property type="match status" value="1"/>
</dbReference>
<evidence type="ECO:0000256" key="3">
    <source>
        <dbReference type="PROSITE-ProRule" id="PRU00514"/>
    </source>
</evidence>
<keyword evidence="2 3" id="KW-0057">Aromatic amino acid biosynthesis</keyword>
<feature type="binding site" evidence="2">
    <location>
        <position position="7"/>
    </location>
    <ligand>
        <name>prephenate</name>
        <dbReference type="ChEBI" id="CHEBI:29934"/>
    </ligand>
</feature>
<reference evidence="4 5" key="1">
    <citation type="submission" date="2018-10" db="EMBL/GenBank/DDBJ databases">
        <title>Phylogenomics of Brevibacillus.</title>
        <authorList>
            <person name="Dunlap C."/>
        </authorList>
    </citation>
    <scope>NUCLEOTIDE SEQUENCE [LARGE SCALE GENOMIC DNA]</scope>
    <source>
        <strain evidence="4 5">JCM 12215</strain>
    </source>
</reference>
<dbReference type="Gene3D" id="3.30.1330.40">
    <property type="entry name" value="RutC-like"/>
    <property type="match status" value="1"/>
</dbReference>
<dbReference type="GO" id="GO:0008652">
    <property type="term" value="P:amino acid biosynthetic process"/>
    <property type="evidence" value="ECO:0007669"/>
    <property type="project" value="UniProtKB-UniRule"/>
</dbReference>
<dbReference type="Pfam" id="PF07736">
    <property type="entry name" value="CM_1"/>
    <property type="match status" value="1"/>
</dbReference>
<keyword evidence="3 4" id="KW-0413">Isomerase</keyword>
<proteinExistence type="predicted"/>
<dbReference type="NCBIfam" id="TIGR01796">
    <property type="entry name" value="CM_mono_aroH"/>
    <property type="match status" value="1"/>
</dbReference>
<dbReference type="InterPro" id="IPR035959">
    <property type="entry name" value="RutC-like_sf"/>
</dbReference>
<dbReference type="PANTHER" id="PTHR21164">
    <property type="entry name" value="CHORISMATE MUTASE"/>
    <property type="match status" value="1"/>
</dbReference>
<dbReference type="AlphaFoldDB" id="A0A3M8CHW6"/>
<evidence type="ECO:0000313" key="4">
    <source>
        <dbReference type="EMBL" id="RNB75344.1"/>
    </source>
</evidence>
<comment type="caution">
    <text evidence="4">The sequence shown here is derived from an EMBL/GenBank/DDBJ whole genome shotgun (WGS) entry which is preliminary data.</text>
</comment>
<dbReference type="InterPro" id="IPR008243">
    <property type="entry name" value="Chorismate_mutase_AroH"/>
</dbReference>
<keyword evidence="2 3" id="KW-0028">Amino-acid biosynthesis</keyword>
<dbReference type="PROSITE" id="PS51167">
    <property type="entry name" value="CHORISMATE_MUT_1"/>
    <property type="match status" value="1"/>
</dbReference>
<gene>
    <name evidence="4" type="primary">aroH</name>
    <name evidence="4" type="ORF">EDM52_07080</name>
</gene>